<comment type="caution">
    <text evidence="1">The sequence shown here is derived from an EMBL/GenBank/DDBJ whole genome shotgun (WGS) entry which is preliminary data.</text>
</comment>
<name>A0ABP7YI74_9SPHI</name>
<keyword evidence="2" id="KW-1185">Reference proteome</keyword>
<dbReference type="Proteomes" id="UP001500101">
    <property type="component" value="Unassembled WGS sequence"/>
</dbReference>
<protein>
    <submittedName>
        <fullName evidence="1">Uncharacterized protein</fullName>
    </submittedName>
</protein>
<evidence type="ECO:0000313" key="1">
    <source>
        <dbReference type="EMBL" id="GAA4136403.1"/>
    </source>
</evidence>
<reference evidence="2" key="1">
    <citation type="journal article" date="2019" name="Int. J. Syst. Evol. Microbiol.">
        <title>The Global Catalogue of Microorganisms (GCM) 10K type strain sequencing project: providing services to taxonomists for standard genome sequencing and annotation.</title>
        <authorList>
            <consortium name="The Broad Institute Genomics Platform"/>
            <consortium name="The Broad Institute Genome Sequencing Center for Infectious Disease"/>
            <person name="Wu L."/>
            <person name="Ma J."/>
        </authorList>
    </citation>
    <scope>NUCLEOTIDE SEQUENCE [LARGE SCALE GENOMIC DNA]</scope>
    <source>
        <strain evidence="2">JCM 16704</strain>
    </source>
</reference>
<accession>A0ABP7YI74</accession>
<dbReference type="EMBL" id="BAAAZI010000006">
    <property type="protein sequence ID" value="GAA4136403.1"/>
    <property type="molecule type" value="Genomic_DNA"/>
</dbReference>
<evidence type="ECO:0000313" key="2">
    <source>
        <dbReference type="Proteomes" id="UP001500101"/>
    </source>
</evidence>
<organism evidence="1 2">
    <name type="scientific">Sphingobacterium kyonggiense</name>
    <dbReference type="NCBI Taxonomy" id="714075"/>
    <lineage>
        <taxon>Bacteria</taxon>
        <taxon>Pseudomonadati</taxon>
        <taxon>Bacteroidota</taxon>
        <taxon>Sphingobacteriia</taxon>
        <taxon>Sphingobacteriales</taxon>
        <taxon>Sphingobacteriaceae</taxon>
        <taxon>Sphingobacterium</taxon>
    </lineage>
</organism>
<proteinExistence type="predicted"/>
<dbReference type="PROSITE" id="PS51257">
    <property type="entry name" value="PROKAR_LIPOPROTEIN"/>
    <property type="match status" value="1"/>
</dbReference>
<gene>
    <name evidence="1" type="ORF">GCM10022216_11460</name>
</gene>
<sequence length="80" mass="8996">MIKSITFQFMTVLLTLITSCSYNLDHDKQKVVQEIRKTANPKEGLDTVQVIIPKRLILCTGNRARLLQGLSAVPPLEKTD</sequence>